<comment type="caution">
    <text evidence="5">The sequence shown here is derived from an EMBL/GenBank/DDBJ whole genome shotgun (WGS) entry which is preliminary data.</text>
</comment>
<evidence type="ECO:0000256" key="1">
    <source>
        <dbReference type="ARBA" id="ARBA00023015"/>
    </source>
</evidence>
<feature type="domain" description="HTH hxlR-type" evidence="4">
    <location>
        <begin position="15"/>
        <end position="112"/>
    </location>
</feature>
<dbReference type="Gene3D" id="1.10.10.10">
    <property type="entry name" value="Winged helix-like DNA-binding domain superfamily/Winged helix DNA-binding domain"/>
    <property type="match status" value="1"/>
</dbReference>
<keyword evidence="1" id="KW-0805">Transcription regulation</keyword>
<dbReference type="SUPFAM" id="SSF46785">
    <property type="entry name" value="Winged helix' DNA-binding domain"/>
    <property type="match status" value="1"/>
</dbReference>
<protein>
    <submittedName>
        <fullName evidence="5">Helix-turn-helix transcriptional regulator</fullName>
    </submittedName>
</protein>
<evidence type="ECO:0000313" key="6">
    <source>
        <dbReference type="Proteomes" id="UP000317982"/>
    </source>
</evidence>
<dbReference type="PANTHER" id="PTHR33204:SF18">
    <property type="entry name" value="TRANSCRIPTIONAL REGULATORY PROTEIN"/>
    <property type="match status" value="1"/>
</dbReference>
<evidence type="ECO:0000313" key="5">
    <source>
        <dbReference type="EMBL" id="TQS45962.1"/>
    </source>
</evidence>
<proteinExistence type="predicted"/>
<reference evidence="5 6" key="1">
    <citation type="submission" date="2019-07" db="EMBL/GenBank/DDBJ databases">
        <title>Cryptosporangium phraense sp. nov., isolated from plant litter.</title>
        <authorList>
            <person name="Suriyachadkun C."/>
        </authorList>
    </citation>
    <scope>NUCLEOTIDE SEQUENCE [LARGE SCALE GENOMIC DNA]</scope>
    <source>
        <strain evidence="5 6">A-T 5661</strain>
    </source>
</reference>
<evidence type="ECO:0000256" key="2">
    <source>
        <dbReference type="ARBA" id="ARBA00023125"/>
    </source>
</evidence>
<dbReference type="EMBL" id="VIRS01000003">
    <property type="protein sequence ID" value="TQS45962.1"/>
    <property type="molecule type" value="Genomic_DNA"/>
</dbReference>
<sequence>MNDVALGKDYAGQNCAFARTLEILGERWTLLVVRDAFYGVRRFGDFLVHLDVPRAVLSDRLETLVAAGILEKRRYQDSPPRDEYVLTDAGAELWPPLFQLTAWGTRHLDVGPSNRLYRHVGCGGTISGPTVCEACERVIPPGETQMEPGPGLEYLRDDRVSVALREPHRILEPLSPS</sequence>
<dbReference type="GO" id="GO:0003677">
    <property type="term" value="F:DNA binding"/>
    <property type="evidence" value="ECO:0007669"/>
    <property type="project" value="UniProtKB-KW"/>
</dbReference>
<name>A0A545AXA5_9ACTN</name>
<dbReference type="InParanoid" id="A0A545AXA5"/>
<evidence type="ECO:0000256" key="3">
    <source>
        <dbReference type="ARBA" id="ARBA00023163"/>
    </source>
</evidence>
<dbReference type="OrthoDB" id="5183359at2"/>
<keyword evidence="3" id="KW-0804">Transcription</keyword>
<dbReference type="InterPro" id="IPR002577">
    <property type="entry name" value="HTH_HxlR"/>
</dbReference>
<dbReference type="RefSeq" id="WP_142703369.1">
    <property type="nucleotide sequence ID" value="NZ_VIRS01000003.1"/>
</dbReference>
<dbReference type="InterPro" id="IPR036390">
    <property type="entry name" value="WH_DNA-bd_sf"/>
</dbReference>
<dbReference type="Pfam" id="PF01638">
    <property type="entry name" value="HxlR"/>
    <property type="match status" value="1"/>
</dbReference>
<gene>
    <name evidence="5" type="ORF">FL583_05570</name>
</gene>
<dbReference type="PANTHER" id="PTHR33204">
    <property type="entry name" value="TRANSCRIPTIONAL REGULATOR, MARR FAMILY"/>
    <property type="match status" value="1"/>
</dbReference>
<keyword evidence="2" id="KW-0238">DNA-binding</keyword>
<dbReference type="Proteomes" id="UP000317982">
    <property type="component" value="Unassembled WGS sequence"/>
</dbReference>
<dbReference type="InterPro" id="IPR036388">
    <property type="entry name" value="WH-like_DNA-bd_sf"/>
</dbReference>
<organism evidence="5 6">
    <name type="scientific">Cryptosporangium phraense</name>
    <dbReference type="NCBI Taxonomy" id="2593070"/>
    <lineage>
        <taxon>Bacteria</taxon>
        <taxon>Bacillati</taxon>
        <taxon>Actinomycetota</taxon>
        <taxon>Actinomycetes</taxon>
        <taxon>Cryptosporangiales</taxon>
        <taxon>Cryptosporangiaceae</taxon>
        <taxon>Cryptosporangium</taxon>
    </lineage>
</organism>
<evidence type="ECO:0000259" key="4">
    <source>
        <dbReference type="PROSITE" id="PS51118"/>
    </source>
</evidence>
<dbReference type="PROSITE" id="PS51118">
    <property type="entry name" value="HTH_HXLR"/>
    <property type="match status" value="1"/>
</dbReference>
<dbReference type="AlphaFoldDB" id="A0A545AXA5"/>
<keyword evidence="6" id="KW-1185">Reference proteome</keyword>
<accession>A0A545AXA5</accession>